<name>A0A6A6PBS1_9PEZI</name>
<dbReference type="EMBL" id="MU001671">
    <property type="protein sequence ID" value="KAF2461415.1"/>
    <property type="molecule type" value="Genomic_DNA"/>
</dbReference>
<accession>A0A6A6PBS1</accession>
<dbReference type="AlphaFoldDB" id="A0A6A6PBS1"/>
<feature type="region of interest" description="Disordered" evidence="2">
    <location>
        <begin position="45"/>
        <end position="73"/>
    </location>
</feature>
<dbReference type="PANTHER" id="PTHR37490:SF3">
    <property type="entry name" value="DUF3431 DOMAIN CONTAINING PROTEIN"/>
    <property type="match status" value="1"/>
</dbReference>
<dbReference type="Proteomes" id="UP000799766">
    <property type="component" value="Unassembled WGS sequence"/>
</dbReference>
<dbReference type="PANTHER" id="PTHR37490">
    <property type="entry name" value="EXPRESSED PROTEIN"/>
    <property type="match status" value="1"/>
</dbReference>
<dbReference type="OrthoDB" id="426718at2759"/>
<dbReference type="InterPro" id="IPR021838">
    <property type="entry name" value="DUF3431"/>
</dbReference>
<proteinExistence type="predicted"/>
<gene>
    <name evidence="3" type="ORF">BDY21DRAFT_278942</name>
</gene>
<sequence>MNSFYRKSIPALGVFSLVLFLLFITYSTNVRQSWRELPQSLGLGEALPDPSPSVAGESGSGTQTGQTSTPAETNLAHYRPRPVFEPGTPKPPGSNYSRVLVIPRTKEEDVDWIEQEIPEVPTAIYVVDDPSAPLHPPKNKGHEVMVYLTWIIDNYDDLPDVAIFMHAHRYSWHNDDLLGNDAAEMIRALSPERVVREGYMNVRCHWDPGCPAWMHPGTVEEDINKQEEVLLAKGWSELFPLDPIPSVLAQPCCAQFALSAQRIRAIPRSTYVFYRDWLLRTPLSDYISGRVWEYVWQFVFTGENVYCPETHVCYCDGFGVCFGGRGQSDAWFEKRETMRGFERELREWHEKEEAIQNAQEEGRLEELSELEVPELGRDKVLEAKVERLRKELDIAKEEAFVRGRDPRNRALEAGREWHDGEGSSRWENS</sequence>
<evidence type="ECO:0000256" key="2">
    <source>
        <dbReference type="SAM" id="MobiDB-lite"/>
    </source>
</evidence>
<dbReference type="Pfam" id="PF11913">
    <property type="entry name" value="DUF3431"/>
    <property type="match status" value="1"/>
</dbReference>
<evidence type="ECO:0000313" key="4">
    <source>
        <dbReference type="Proteomes" id="UP000799766"/>
    </source>
</evidence>
<feature type="coiled-coil region" evidence="1">
    <location>
        <begin position="338"/>
        <end position="398"/>
    </location>
</feature>
<organism evidence="3 4">
    <name type="scientific">Lineolata rhizophorae</name>
    <dbReference type="NCBI Taxonomy" id="578093"/>
    <lineage>
        <taxon>Eukaryota</taxon>
        <taxon>Fungi</taxon>
        <taxon>Dikarya</taxon>
        <taxon>Ascomycota</taxon>
        <taxon>Pezizomycotina</taxon>
        <taxon>Dothideomycetes</taxon>
        <taxon>Dothideomycetes incertae sedis</taxon>
        <taxon>Lineolatales</taxon>
        <taxon>Lineolataceae</taxon>
        <taxon>Lineolata</taxon>
    </lineage>
</organism>
<reference evidence="3" key="1">
    <citation type="journal article" date="2020" name="Stud. Mycol.">
        <title>101 Dothideomycetes genomes: a test case for predicting lifestyles and emergence of pathogens.</title>
        <authorList>
            <person name="Haridas S."/>
            <person name="Albert R."/>
            <person name="Binder M."/>
            <person name="Bloem J."/>
            <person name="Labutti K."/>
            <person name="Salamov A."/>
            <person name="Andreopoulos B."/>
            <person name="Baker S."/>
            <person name="Barry K."/>
            <person name="Bills G."/>
            <person name="Bluhm B."/>
            <person name="Cannon C."/>
            <person name="Castanera R."/>
            <person name="Culley D."/>
            <person name="Daum C."/>
            <person name="Ezra D."/>
            <person name="Gonzalez J."/>
            <person name="Henrissat B."/>
            <person name="Kuo A."/>
            <person name="Liang C."/>
            <person name="Lipzen A."/>
            <person name="Lutzoni F."/>
            <person name="Magnuson J."/>
            <person name="Mondo S."/>
            <person name="Nolan M."/>
            <person name="Ohm R."/>
            <person name="Pangilinan J."/>
            <person name="Park H.-J."/>
            <person name="Ramirez L."/>
            <person name="Alfaro M."/>
            <person name="Sun H."/>
            <person name="Tritt A."/>
            <person name="Yoshinaga Y."/>
            <person name="Zwiers L.-H."/>
            <person name="Turgeon B."/>
            <person name="Goodwin S."/>
            <person name="Spatafora J."/>
            <person name="Crous P."/>
            <person name="Grigoriev I."/>
        </authorList>
    </citation>
    <scope>NUCLEOTIDE SEQUENCE</scope>
    <source>
        <strain evidence="3">ATCC 16933</strain>
    </source>
</reference>
<evidence type="ECO:0000256" key="1">
    <source>
        <dbReference type="SAM" id="Coils"/>
    </source>
</evidence>
<keyword evidence="1" id="KW-0175">Coiled coil</keyword>
<feature type="compositionally biased region" description="Low complexity" evidence="2">
    <location>
        <begin position="60"/>
        <end position="69"/>
    </location>
</feature>
<keyword evidence="4" id="KW-1185">Reference proteome</keyword>
<evidence type="ECO:0000313" key="3">
    <source>
        <dbReference type="EMBL" id="KAF2461415.1"/>
    </source>
</evidence>
<protein>
    <submittedName>
        <fullName evidence="3">Uncharacterized protein</fullName>
    </submittedName>
</protein>